<evidence type="ECO:0000256" key="4">
    <source>
        <dbReference type="PROSITE-ProRule" id="PRU00335"/>
    </source>
</evidence>
<keyword evidence="8" id="KW-1185">Reference proteome</keyword>
<feature type="region of interest" description="Disordered" evidence="5">
    <location>
        <begin position="189"/>
        <end position="210"/>
    </location>
</feature>
<dbReference type="RefSeq" id="WP_067119610.1">
    <property type="nucleotide sequence ID" value="NZ_JBFACD010000023.1"/>
</dbReference>
<dbReference type="AlphaFoldDB" id="A0A101PBB9"/>
<dbReference type="STRING" id="67386.AQI95_08135"/>
<evidence type="ECO:0000256" key="2">
    <source>
        <dbReference type="ARBA" id="ARBA00023125"/>
    </source>
</evidence>
<dbReference type="PANTHER" id="PTHR30055">
    <property type="entry name" value="HTH-TYPE TRANSCRIPTIONAL REGULATOR RUTR"/>
    <property type="match status" value="1"/>
</dbReference>
<evidence type="ECO:0000259" key="6">
    <source>
        <dbReference type="PROSITE" id="PS50977"/>
    </source>
</evidence>
<name>A0A101PBB9_9ACTN</name>
<dbReference type="PANTHER" id="PTHR30055:SF234">
    <property type="entry name" value="HTH-TYPE TRANSCRIPTIONAL REGULATOR BETI"/>
    <property type="match status" value="1"/>
</dbReference>
<gene>
    <name evidence="7" type="ORF">AQI95_08135</name>
</gene>
<dbReference type="GO" id="GO:0000976">
    <property type="term" value="F:transcription cis-regulatory region binding"/>
    <property type="evidence" value="ECO:0007669"/>
    <property type="project" value="TreeGrafter"/>
</dbReference>
<dbReference type="InterPro" id="IPR049445">
    <property type="entry name" value="TetR_SbtR-like_C"/>
</dbReference>
<sequence>MTTAPLRKDAARNWERIVSVARDLVDEGTPLQLNDIARRVGTGVGTVYRHFPTAEALLETVATPTLEALTAQGEQALADDDPGRALADFLTRTVEAQVTDASLAPVTAAATDALPRTTELKQALSSVGTELLERARDAGVVRADLTPADLVPLMCGVAYAATVHGAPATRVETARRYLTALLEGLYVRPERPGATAAPGRPGPPGSPRSD</sequence>
<dbReference type="InterPro" id="IPR009057">
    <property type="entry name" value="Homeodomain-like_sf"/>
</dbReference>
<protein>
    <submittedName>
        <fullName evidence="7">TetR family transcriptional regulator</fullName>
    </submittedName>
</protein>
<dbReference type="EMBL" id="LMWN01000008">
    <property type="protein sequence ID" value="KUN08340.1"/>
    <property type="molecule type" value="Genomic_DNA"/>
</dbReference>
<reference evidence="7 8" key="1">
    <citation type="submission" date="2015-10" db="EMBL/GenBank/DDBJ databases">
        <title>Draft genome sequence of Streptomyces yokosukanensis DSM 40224, type strain for the species Streptomyces yokosukanensis.</title>
        <authorList>
            <person name="Ruckert C."/>
            <person name="Winkler A."/>
            <person name="Kalinowski J."/>
            <person name="Kampfer P."/>
            <person name="Glaeser S."/>
        </authorList>
    </citation>
    <scope>NUCLEOTIDE SEQUENCE [LARGE SCALE GENOMIC DNA]</scope>
    <source>
        <strain evidence="7 8">DSM 40224</strain>
    </source>
</reference>
<feature type="domain" description="HTH tetR-type" evidence="6">
    <location>
        <begin position="11"/>
        <end position="69"/>
    </location>
</feature>
<dbReference type="Pfam" id="PF00440">
    <property type="entry name" value="TetR_N"/>
    <property type="match status" value="1"/>
</dbReference>
<keyword evidence="2 4" id="KW-0238">DNA-binding</keyword>
<organism evidence="7 8">
    <name type="scientific">Streptomyces yokosukanensis</name>
    <dbReference type="NCBI Taxonomy" id="67386"/>
    <lineage>
        <taxon>Bacteria</taxon>
        <taxon>Bacillati</taxon>
        <taxon>Actinomycetota</taxon>
        <taxon>Actinomycetes</taxon>
        <taxon>Kitasatosporales</taxon>
        <taxon>Streptomycetaceae</taxon>
        <taxon>Streptomyces</taxon>
    </lineage>
</organism>
<evidence type="ECO:0000256" key="5">
    <source>
        <dbReference type="SAM" id="MobiDB-lite"/>
    </source>
</evidence>
<dbReference type="PROSITE" id="PS50977">
    <property type="entry name" value="HTH_TETR_2"/>
    <property type="match status" value="1"/>
</dbReference>
<dbReference type="Gene3D" id="1.10.357.10">
    <property type="entry name" value="Tetracycline Repressor, domain 2"/>
    <property type="match status" value="1"/>
</dbReference>
<dbReference type="GO" id="GO:0003700">
    <property type="term" value="F:DNA-binding transcription factor activity"/>
    <property type="evidence" value="ECO:0007669"/>
    <property type="project" value="TreeGrafter"/>
</dbReference>
<proteinExistence type="predicted"/>
<feature type="DNA-binding region" description="H-T-H motif" evidence="4">
    <location>
        <begin position="32"/>
        <end position="51"/>
    </location>
</feature>
<dbReference type="InterPro" id="IPR050109">
    <property type="entry name" value="HTH-type_TetR-like_transc_reg"/>
</dbReference>
<accession>A0A101PBB9</accession>
<evidence type="ECO:0000313" key="7">
    <source>
        <dbReference type="EMBL" id="KUN08340.1"/>
    </source>
</evidence>
<dbReference type="SUPFAM" id="SSF48498">
    <property type="entry name" value="Tetracyclin repressor-like, C-terminal domain"/>
    <property type="match status" value="1"/>
</dbReference>
<comment type="caution">
    <text evidence="7">The sequence shown here is derived from an EMBL/GenBank/DDBJ whole genome shotgun (WGS) entry which is preliminary data.</text>
</comment>
<evidence type="ECO:0000256" key="1">
    <source>
        <dbReference type="ARBA" id="ARBA00023015"/>
    </source>
</evidence>
<keyword evidence="1" id="KW-0805">Transcription regulation</keyword>
<dbReference type="OrthoDB" id="9795011at2"/>
<dbReference type="InterPro" id="IPR001647">
    <property type="entry name" value="HTH_TetR"/>
</dbReference>
<dbReference type="SUPFAM" id="SSF46689">
    <property type="entry name" value="Homeodomain-like"/>
    <property type="match status" value="1"/>
</dbReference>
<evidence type="ECO:0000313" key="8">
    <source>
        <dbReference type="Proteomes" id="UP000053127"/>
    </source>
</evidence>
<keyword evidence="3" id="KW-0804">Transcription</keyword>
<dbReference type="Proteomes" id="UP000053127">
    <property type="component" value="Unassembled WGS sequence"/>
</dbReference>
<dbReference type="Pfam" id="PF21597">
    <property type="entry name" value="TetR_C_43"/>
    <property type="match status" value="1"/>
</dbReference>
<evidence type="ECO:0000256" key="3">
    <source>
        <dbReference type="ARBA" id="ARBA00023163"/>
    </source>
</evidence>
<feature type="compositionally biased region" description="Pro residues" evidence="5">
    <location>
        <begin position="200"/>
        <end position="210"/>
    </location>
</feature>
<dbReference type="InterPro" id="IPR036271">
    <property type="entry name" value="Tet_transcr_reg_TetR-rel_C_sf"/>
</dbReference>